<evidence type="ECO:0000313" key="1">
    <source>
        <dbReference type="EMBL" id="MBB4641793.1"/>
    </source>
</evidence>
<reference evidence="1 2" key="1">
    <citation type="submission" date="2020-08" db="EMBL/GenBank/DDBJ databases">
        <title>Genomic Encyclopedia of Type Strains, Phase IV (KMG-IV): sequencing the most valuable type-strain genomes for metagenomic binning, comparative biology and taxonomic classification.</title>
        <authorList>
            <person name="Goeker M."/>
        </authorList>
    </citation>
    <scope>NUCLEOTIDE SEQUENCE [LARGE SCALE GENOMIC DNA]</scope>
    <source>
        <strain evidence="1 2">DSM 7465</strain>
    </source>
</reference>
<name>A0A840HV09_9SPHN</name>
<accession>A0A840HV09</accession>
<comment type="caution">
    <text evidence="1">The sequence shown here is derived from an EMBL/GenBank/DDBJ whole genome shotgun (WGS) entry which is preliminary data.</text>
</comment>
<organism evidence="1 2">
    <name type="scientific">Rhizorhapis suberifaciens</name>
    <name type="common">corky root of lettuce</name>
    <dbReference type="NCBI Taxonomy" id="13656"/>
    <lineage>
        <taxon>Bacteria</taxon>
        <taxon>Pseudomonadati</taxon>
        <taxon>Pseudomonadota</taxon>
        <taxon>Alphaproteobacteria</taxon>
        <taxon>Sphingomonadales</taxon>
        <taxon>Sphingomonadaceae</taxon>
        <taxon>Rhizorhapis</taxon>
    </lineage>
</organism>
<proteinExistence type="predicted"/>
<gene>
    <name evidence="1" type="ORF">HNQ99_002106</name>
</gene>
<sequence length="46" mass="4820">MSKEAGGTTWVKNQWYVAAWDAELDRVPLPGPSAASLSCSTPVQGG</sequence>
<dbReference type="Proteomes" id="UP000575068">
    <property type="component" value="Unassembled WGS sequence"/>
</dbReference>
<protein>
    <submittedName>
        <fullName evidence="1">Uncharacterized protein</fullName>
    </submittedName>
</protein>
<dbReference type="RefSeq" id="WP_246414892.1">
    <property type="nucleotide sequence ID" value="NZ_JACHOV010000007.1"/>
</dbReference>
<dbReference type="AlphaFoldDB" id="A0A840HV09"/>
<keyword evidence="2" id="KW-1185">Reference proteome</keyword>
<evidence type="ECO:0000313" key="2">
    <source>
        <dbReference type="Proteomes" id="UP000575068"/>
    </source>
</evidence>
<dbReference type="EMBL" id="JACHOV010000007">
    <property type="protein sequence ID" value="MBB4641793.1"/>
    <property type="molecule type" value="Genomic_DNA"/>
</dbReference>